<dbReference type="Proteomes" id="UP000294697">
    <property type="component" value="Unassembled WGS sequence"/>
</dbReference>
<dbReference type="GO" id="GO:0006310">
    <property type="term" value="P:DNA recombination"/>
    <property type="evidence" value="ECO:0007669"/>
    <property type="project" value="UniProtKB-KW"/>
</dbReference>
<evidence type="ECO:0000256" key="1">
    <source>
        <dbReference type="ARBA" id="ARBA00008857"/>
    </source>
</evidence>
<evidence type="ECO:0000259" key="4">
    <source>
        <dbReference type="PROSITE" id="PS51898"/>
    </source>
</evidence>
<evidence type="ECO:0000256" key="2">
    <source>
        <dbReference type="ARBA" id="ARBA00023125"/>
    </source>
</evidence>
<dbReference type="EMBL" id="SODA01000015">
    <property type="protein sequence ID" value="TDW02620.1"/>
    <property type="molecule type" value="Genomic_DNA"/>
</dbReference>
<dbReference type="PANTHER" id="PTHR30349">
    <property type="entry name" value="PHAGE INTEGRASE-RELATED"/>
    <property type="match status" value="1"/>
</dbReference>
<name>A0A4R7YX74_9FIRM</name>
<gene>
    <name evidence="5" type="ORF">C8C77_11516</name>
</gene>
<evidence type="ECO:0000313" key="5">
    <source>
        <dbReference type="EMBL" id="TDW02620.1"/>
    </source>
</evidence>
<sequence>MYTGLRRGELLALKWKDIDLDNLRLHVRRSTEVIRKDENNEASLEYNEPKTETSIRTVDFDSDTAEVISNYKEYMEGYTDLEDLVFRLDNKKPMHPDYVTRRFRRKADKVGLENVRFHDLRHTHATWLLQADVNPKVVQERLGHHDITITLKIYSHVIPSMQKNAVKKLQKLKNQKAWLQNGYKNEKSPTD</sequence>
<protein>
    <submittedName>
        <fullName evidence="5">Phage integrase family protein</fullName>
    </submittedName>
</protein>
<dbReference type="PANTHER" id="PTHR30349:SF41">
    <property type="entry name" value="INTEGRASE_RECOMBINASE PROTEIN MJ0367-RELATED"/>
    <property type="match status" value="1"/>
</dbReference>
<feature type="domain" description="Tyr recombinase" evidence="4">
    <location>
        <begin position="1"/>
        <end position="167"/>
    </location>
</feature>
<dbReference type="Gene3D" id="1.10.443.10">
    <property type="entry name" value="Intergrase catalytic core"/>
    <property type="match status" value="1"/>
</dbReference>
<dbReference type="GO" id="GO:0003677">
    <property type="term" value="F:DNA binding"/>
    <property type="evidence" value="ECO:0007669"/>
    <property type="project" value="UniProtKB-KW"/>
</dbReference>
<dbReference type="SUPFAM" id="SSF56349">
    <property type="entry name" value="DNA breaking-rejoining enzymes"/>
    <property type="match status" value="1"/>
</dbReference>
<comment type="similarity">
    <text evidence="1">Belongs to the 'phage' integrase family.</text>
</comment>
<organism evidence="5 6">
    <name type="scientific">Halanaerobium saccharolyticum</name>
    <dbReference type="NCBI Taxonomy" id="43595"/>
    <lineage>
        <taxon>Bacteria</taxon>
        <taxon>Bacillati</taxon>
        <taxon>Bacillota</taxon>
        <taxon>Clostridia</taxon>
        <taxon>Halanaerobiales</taxon>
        <taxon>Halanaerobiaceae</taxon>
        <taxon>Halanaerobium</taxon>
    </lineage>
</organism>
<dbReference type="GO" id="GO:0015074">
    <property type="term" value="P:DNA integration"/>
    <property type="evidence" value="ECO:0007669"/>
    <property type="project" value="InterPro"/>
</dbReference>
<dbReference type="InterPro" id="IPR050090">
    <property type="entry name" value="Tyrosine_recombinase_XerCD"/>
</dbReference>
<dbReference type="Pfam" id="PF00589">
    <property type="entry name" value="Phage_integrase"/>
    <property type="match status" value="1"/>
</dbReference>
<evidence type="ECO:0000313" key="6">
    <source>
        <dbReference type="Proteomes" id="UP000294697"/>
    </source>
</evidence>
<dbReference type="InterPro" id="IPR011010">
    <property type="entry name" value="DNA_brk_join_enz"/>
</dbReference>
<dbReference type="CDD" id="cd01189">
    <property type="entry name" value="INT_ICEBs1_C_like"/>
    <property type="match status" value="1"/>
</dbReference>
<accession>A0A4R7YX74</accession>
<comment type="caution">
    <text evidence="5">The sequence shown here is derived from an EMBL/GenBank/DDBJ whole genome shotgun (WGS) entry which is preliminary data.</text>
</comment>
<dbReference type="InterPro" id="IPR002104">
    <property type="entry name" value="Integrase_catalytic"/>
</dbReference>
<keyword evidence="3" id="KW-0233">DNA recombination</keyword>
<keyword evidence="2" id="KW-0238">DNA-binding</keyword>
<proteinExistence type="inferred from homology"/>
<dbReference type="PROSITE" id="PS51898">
    <property type="entry name" value="TYR_RECOMBINASE"/>
    <property type="match status" value="1"/>
</dbReference>
<evidence type="ECO:0000256" key="3">
    <source>
        <dbReference type="ARBA" id="ARBA00023172"/>
    </source>
</evidence>
<reference evidence="5 6" key="1">
    <citation type="submission" date="2019-03" db="EMBL/GenBank/DDBJ databases">
        <title>Subsurface microbial communities from deep shales in Ohio and West Virginia, USA.</title>
        <authorList>
            <person name="Wrighton K."/>
        </authorList>
    </citation>
    <scope>NUCLEOTIDE SEQUENCE [LARGE SCALE GENOMIC DNA]</scope>
    <source>
        <strain evidence="5 6">MSL9.2</strain>
    </source>
</reference>
<dbReference type="InterPro" id="IPR013762">
    <property type="entry name" value="Integrase-like_cat_sf"/>
</dbReference>
<dbReference type="AlphaFoldDB" id="A0A4R7YX74"/>